<evidence type="ECO:0000313" key="2">
    <source>
        <dbReference type="EnsemblProtists" id="EOD05924"/>
    </source>
</evidence>
<feature type="compositionally biased region" description="Basic and acidic residues" evidence="1">
    <location>
        <begin position="31"/>
        <end position="54"/>
    </location>
</feature>
<dbReference type="HOGENOM" id="CLU_1258133_0_0_1"/>
<dbReference type="EnsemblProtists" id="EOD05924">
    <property type="protein sequence ID" value="EOD05924"/>
    <property type="gene ID" value="EMIHUDRAFT_219621"/>
</dbReference>
<dbReference type="AlphaFoldDB" id="A0A0D3I3T9"/>
<organism evidence="2 3">
    <name type="scientific">Emiliania huxleyi (strain CCMP1516)</name>
    <dbReference type="NCBI Taxonomy" id="280463"/>
    <lineage>
        <taxon>Eukaryota</taxon>
        <taxon>Haptista</taxon>
        <taxon>Haptophyta</taxon>
        <taxon>Prymnesiophyceae</taxon>
        <taxon>Isochrysidales</taxon>
        <taxon>Noelaerhabdaceae</taxon>
        <taxon>Emiliania</taxon>
    </lineage>
</organism>
<keyword evidence="3" id="KW-1185">Reference proteome</keyword>
<name>A0A0D3I3T9_EMIH1</name>
<reference evidence="2" key="2">
    <citation type="submission" date="2024-10" db="UniProtKB">
        <authorList>
            <consortium name="EnsemblProtists"/>
        </authorList>
    </citation>
    <scope>IDENTIFICATION</scope>
</reference>
<dbReference type="PaxDb" id="2903-EOD05924"/>
<sequence>MPVGAAGQRPAGGELGESGRPLRPSQQRGAVSDERAARVSAEQLKRAARTELADGKGSGPHVARRRRVQRRPAPARPQRVEALELAPSQQRRGSLRRAAGGVPRAECVAQSPPLPTHSQAKHARHSLEPHGLRPDSRFRWPAARSDVARSNVACSLVARDPVERPPRPGSFGVGGAVVIALRLPEVHCLGVLWHEPLRVAEPCGRRQAGERSNSAALCAA</sequence>
<feature type="compositionally biased region" description="Basic and acidic residues" evidence="1">
    <location>
        <begin position="125"/>
        <end position="134"/>
    </location>
</feature>
<dbReference type="RefSeq" id="XP_005758353.1">
    <property type="nucleotide sequence ID" value="XM_005758296.1"/>
</dbReference>
<evidence type="ECO:0000256" key="1">
    <source>
        <dbReference type="SAM" id="MobiDB-lite"/>
    </source>
</evidence>
<feature type="region of interest" description="Disordered" evidence="1">
    <location>
        <begin position="1"/>
        <end position="134"/>
    </location>
</feature>
<dbReference type="KEGG" id="ehx:EMIHUDRAFT_219621"/>
<proteinExistence type="predicted"/>
<reference evidence="3" key="1">
    <citation type="journal article" date="2013" name="Nature">
        <title>Pan genome of the phytoplankton Emiliania underpins its global distribution.</title>
        <authorList>
            <person name="Read B.A."/>
            <person name="Kegel J."/>
            <person name="Klute M.J."/>
            <person name="Kuo A."/>
            <person name="Lefebvre S.C."/>
            <person name="Maumus F."/>
            <person name="Mayer C."/>
            <person name="Miller J."/>
            <person name="Monier A."/>
            <person name="Salamov A."/>
            <person name="Young J."/>
            <person name="Aguilar M."/>
            <person name="Claverie J.M."/>
            <person name="Frickenhaus S."/>
            <person name="Gonzalez K."/>
            <person name="Herman E.K."/>
            <person name="Lin Y.C."/>
            <person name="Napier J."/>
            <person name="Ogata H."/>
            <person name="Sarno A.F."/>
            <person name="Shmutz J."/>
            <person name="Schroeder D."/>
            <person name="de Vargas C."/>
            <person name="Verret F."/>
            <person name="von Dassow P."/>
            <person name="Valentin K."/>
            <person name="Van de Peer Y."/>
            <person name="Wheeler G."/>
            <person name="Dacks J.B."/>
            <person name="Delwiche C.F."/>
            <person name="Dyhrman S.T."/>
            <person name="Glockner G."/>
            <person name="John U."/>
            <person name="Richards T."/>
            <person name="Worden A.Z."/>
            <person name="Zhang X."/>
            <person name="Grigoriev I.V."/>
            <person name="Allen A.E."/>
            <person name="Bidle K."/>
            <person name="Borodovsky M."/>
            <person name="Bowler C."/>
            <person name="Brownlee C."/>
            <person name="Cock J.M."/>
            <person name="Elias M."/>
            <person name="Gladyshev V.N."/>
            <person name="Groth M."/>
            <person name="Guda C."/>
            <person name="Hadaegh A."/>
            <person name="Iglesias-Rodriguez M.D."/>
            <person name="Jenkins J."/>
            <person name="Jones B.M."/>
            <person name="Lawson T."/>
            <person name="Leese F."/>
            <person name="Lindquist E."/>
            <person name="Lobanov A."/>
            <person name="Lomsadze A."/>
            <person name="Malik S.B."/>
            <person name="Marsh M.E."/>
            <person name="Mackinder L."/>
            <person name="Mock T."/>
            <person name="Mueller-Roeber B."/>
            <person name="Pagarete A."/>
            <person name="Parker M."/>
            <person name="Probert I."/>
            <person name="Quesneville H."/>
            <person name="Raines C."/>
            <person name="Rensing S.A."/>
            <person name="Riano-Pachon D.M."/>
            <person name="Richier S."/>
            <person name="Rokitta S."/>
            <person name="Shiraiwa Y."/>
            <person name="Soanes D.M."/>
            <person name="van der Giezen M."/>
            <person name="Wahlund T.M."/>
            <person name="Williams B."/>
            <person name="Wilson W."/>
            <person name="Wolfe G."/>
            <person name="Wurch L.L."/>
        </authorList>
    </citation>
    <scope>NUCLEOTIDE SEQUENCE</scope>
</reference>
<dbReference type="GeneID" id="17252137"/>
<protein>
    <submittedName>
        <fullName evidence="2">Uncharacterized protein</fullName>
    </submittedName>
</protein>
<dbReference type="Proteomes" id="UP000013827">
    <property type="component" value="Unassembled WGS sequence"/>
</dbReference>
<accession>A0A0D3I3T9</accession>
<evidence type="ECO:0000313" key="3">
    <source>
        <dbReference type="Proteomes" id="UP000013827"/>
    </source>
</evidence>